<dbReference type="Proteomes" id="UP000297861">
    <property type="component" value="Unassembled WGS sequence"/>
</dbReference>
<evidence type="ECO:0000313" key="1">
    <source>
        <dbReference type="EMBL" id="TFD91936.1"/>
    </source>
</evidence>
<sequence>MMLKYIDRVLSSTYRNIIVASEKDNRESFDKLLDFALYKLALGALNKSKEVFSESVLYFARIYPSIAPKYRDVFMEKWIISFTTQISLSKDVYYTDKIYHTLISQIKKILETNDHVLFDKVLKTLEEHWIWLKDDDNPEKSKCLFSFLAILLCWIYFLKFQGKISLEQYHLNFIETSFEEVSSNFNFINAFYSLYDAIDLGLWGVDRWEIEEPPMGVAYWALMPSHWMPIGLVLILLKYNYTLIPNDYGNIELKNRFKYELDSIKPILDKIKIENKEYIDFIFGNVSQSKEELESQLNYRKEKVIDVFTYLKKEMEISEYKKIKAIPLSAKKIETFRNKVGHLWEENSVVINLLKNFHRVNYLQNIEDKNGYGYFETIKKAKFAFIDGDYYQEIHGLDHYGGNLARSVDNRFFKEVLGLKKSIHCDDIDVCIGDFIDKLEDTSNILIFANWHSLDSSKNISLGRLSELPHSNKYYSYNNIKVPIVNPFSNYDSYIFILDFSNIEVDVYQNDTEKWYKKELLVDVTEYQKEDITDSKIKEWTLNDGYDYTSAEVDILESNNINIKVICKNDFKFRNPDNFLIIEI</sequence>
<dbReference type="AlphaFoldDB" id="A0A4Y8KX35"/>
<dbReference type="OrthoDB" id="1420633at2"/>
<name>A0A4Y8KX35_9BACT</name>
<proteinExistence type="predicted"/>
<accession>A0A4Y8KX35</accession>
<evidence type="ECO:0000313" key="2">
    <source>
        <dbReference type="Proteomes" id="UP000297861"/>
    </source>
</evidence>
<reference evidence="1 2" key="1">
    <citation type="submission" date="2019-03" db="EMBL/GenBank/DDBJ databases">
        <title>San Antonio Military Medical Center submission to MRSN (WRAIR), pending publication.</title>
        <authorList>
            <person name="Blyth D.M."/>
            <person name="Mccarthy S.L."/>
            <person name="Schall S.E."/>
            <person name="Stam J.A."/>
            <person name="Ong A.C."/>
            <person name="Mcgann P.T."/>
        </authorList>
    </citation>
    <scope>NUCLEOTIDE SEQUENCE [LARGE SCALE GENOMIC DNA]</scope>
    <source>
        <strain evidence="1 2">MRSN571793</strain>
    </source>
</reference>
<gene>
    <name evidence="1" type="ORF">E2605_19045</name>
</gene>
<dbReference type="EMBL" id="SOML01000019">
    <property type="protein sequence ID" value="TFD91936.1"/>
    <property type="molecule type" value="Genomic_DNA"/>
</dbReference>
<keyword evidence="2" id="KW-1185">Reference proteome</keyword>
<protein>
    <submittedName>
        <fullName evidence="1">Uncharacterized protein</fullName>
    </submittedName>
</protein>
<organism evidence="1 2">
    <name type="scientific">Dysgonomonas capnocytophagoides</name>
    <dbReference type="NCBI Taxonomy" id="45254"/>
    <lineage>
        <taxon>Bacteria</taxon>
        <taxon>Pseudomonadati</taxon>
        <taxon>Bacteroidota</taxon>
        <taxon>Bacteroidia</taxon>
        <taxon>Bacteroidales</taxon>
        <taxon>Dysgonomonadaceae</taxon>
        <taxon>Dysgonomonas</taxon>
    </lineage>
</organism>
<dbReference type="RefSeq" id="WP_134437611.1">
    <property type="nucleotide sequence ID" value="NZ_SOML01000019.1"/>
</dbReference>
<comment type="caution">
    <text evidence="1">The sequence shown here is derived from an EMBL/GenBank/DDBJ whole genome shotgun (WGS) entry which is preliminary data.</text>
</comment>